<dbReference type="GO" id="GO:0005840">
    <property type="term" value="C:ribosome"/>
    <property type="evidence" value="ECO:0007669"/>
    <property type="project" value="UniProtKB-KW"/>
</dbReference>
<dbReference type="PANTHER" id="PTHR33280">
    <property type="entry name" value="50S RIBOSOMAL PROTEIN L31, CHLOROPLASTIC"/>
    <property type="match status" value="1"/>
</dbReference>
<dbReference type="NCBIfam" id="TIGR00105">
    <property type="entry name" value="L31"/>
    <property type="match status" value="1"/>
</dbReference>
<evidence type="ECO:0000256" key="2">
    <source>
        <dbReference type="ARBA" id="ARBA00023274"/>
    </source>
</evidence>
<organism evidence="5 6">
    <name type="scientific">Candidatus Magasanikbacteria bacterium CG10_big_fil_rev_8_21_14_0_10_47_10</name>
    <dbReference type="NCBI Taxonomy" id="1974652"/>
    <lineage>
        <taxon>Bacteria</taxon>
        <taxon>Candidatus Magasanikiibacteriota</taxon>
    </lineage>
</organism>
<evidence type="ECO:0000256" key="1">
    <source>
        <dbReference type="ARBA" id="ARBA00022980"/>
    </source>
</evidence>
<dbReference type="Proteomes" id="UP000230154">
    <property type="component" value="Unassembled WGS sequence"/>
</dbReference>
<protein>
    <recommendedName>
        <fullName evidence="3">50S ribosomal protein L31</fullName>
    </recommendedName>
</protein>
<dbReference type="SUPFAM" id="SSF143800">
    <property type="entry name" value="L28p-like"/>
    <property type="match status" value="1"/>
</dbReference>
<accession>A0A2H0TQ22</accession>
<evidence type="ECO:0000256" key="3">
    <source>
        <dbReference type="RuleBase" id="RU000564"/>
    </source>
</evidence>
<reference evidence="6" key="1">
    <citation type="submission" date="2017-09" db="EMBL/GenBank/DDBJ databases">
        <title>Depth-based differentiation of microbial function through sediment-hosted aquifers and enrichment of novel symbionts in the deep terrestrial subsurface.</title>
        <authorList>
            <person name="Probst A.J."/>
            <person name="Ladd B."/>
            <person name="Jarett J.K."/>
            <person name="Geller-Mcgrath D.E."/>
            <person name="Sieber C.M.K."/>
            <person name="Emerson J.B."/>
            <person name="Anantharaman K."/>
            <person name="Thomas B.C."/>
            <person name="Malmstrom R."/>
            <person name="Stieglmeier M."/>
            <person name="Klingl A."/>
            <person name="Woyke T."/>
            <person name="Ryan C.M."/>
            <person name="Banfield J.F."/>
        </authorList>
    </citation>
    <scope>NUCLEOTIDE SEQUENCE [LARGE SCALE GENOMIC DNA]</scope>
</reference>
<keyword evidence="1 3" id="KW-0689">Ribosomal protein</keyword>
<dbReference type="PRINTS" id="PR01249">
    <property type="entry name" value="RIBOSOMALL31"/>
</dbReference>
<dbReference type="PANTHER" id="PTHR33280:SF1">
    <property type="entry name" value="LARGE RIBOSOMAL SUBUNIT PROTEIN BL31C"/>
    <property type="match status" value="1"/>
</dbReference>
<dbReference type="InterPro" id="IPR027493">
    <property type="entry name" value="Ribosomal_bL31_B"/>
</dbReference>
<dbReference type="GO" id="GO:1990904">
    <property type="term" value="C:ribonucleoprotein complex"/>
    <property type="evidence" value="ECO:0007669"/>
    <property type="project" value="UniProtKB-KW"/>
</dbReference>
<evidence type="ECO:0000313" key="6">
    <source>
        <dbReference type="Proteomes" id="UP000230154"/>
    </source>
</evidence>
<dbReference type="Gene3D" id="4.10.830.30">
    <property type="entry name" value="Ribosomal protein L31"/>
    <property type="match status" value="1"/>
</dbReference>
<proteinExistence type="inferred from homology"/>
<dbReference type="NCBIfam" id="NF002462">
    <property type="entry name" value="PRK01678.1"/>
    <property type="match status" value="1"/>
</dbReference>
<name>A0A2H0TQ22_9BACT</name>
<evidence type="ECO:0000313" key="5">
    <source>
        <dbReference type="EMBL" id="PIR74251.1"/>
    </source>
</evidence>
<dbReference type="InterPro" id="IPR042105">
    <property type="entry name" value="Ribosomal_bL31_sf"/>
</dbReference>
<comment type="caution">
    <text evidence="5">The sequence shown here is derived from an EMBL/GenBank/DDBJ whole genome shotgun (WGS) entry which is preliminary data.</text>
</comment>
<keyword evidence="2 3" id="KW-0687">Ribonucleoprotein</keyword>
<dbReference type="GO" id="GO:0003735">
    <property type="term" value="F:structural constituent of ribosome"/>
    <property type="evidence" value="ECO:0007669"/>
    <property type="project" value="InterPro"/>
</dbReference>
<dbReference type="InterPro" id="IPR002150">
    <property type="entry name" value="Ribosomal_bL31"/>
</dbReference>
<dbReference type="AlphaFoldDB" id="A0A2H0TQ22"/>
<feature type="compositionally biased region" description="Basic residues" evidence="4">
    <location>
        <begin position="85"/>
        <end position="100"/>
    </location>
</feature>
<sequence length="114" mass="12855">MKQDIHPTTHPVIFVDTSCGAEFMTHSTLKSEETRSIDGTDHYIINVEISSASHPFYTGKQILVDTARRVEKFAEKMKMQEKKAAVRKGKKVKRATRAKAKNSEANSEESKDSK</sequence>
<dbReference type="Pfam" id="PF01197">
    <property type="entry name" value="Ribosomal_L31"/>
    <property type="match status" value="1"/>
</dbReference>
<dbReference type="EMBL" id="PFCB01000023">
    <property type="protein sequence ID" value="PIR74251.1"/>
    <property type="molecule type" value="Genomic_DNA"/>
</dbReference>
<dbReference type="InterPro" id="IPR034704">
    <property type="entry name" value="Ribosomal_bL28/bL31-like_sf"/>
</dbReference>
<gene>
    <name evidence="5" type="primary">rpmE2</name>
    <name evidence="5" type="ORF">COU35_03085</name>
</gene>
<comment type="similarity">
    <text evidence="3">Belongs to the bacterial ribosomal protein bL31 family.</text>
</comment>
<dbReference type="GO" id="GO:0006412">
    <property type="term" value="P:translation"/>
    <property type="evidence" value="ECO:0007669"/>
    <property type="project" value="InterPro"/>
</dbReference>
<feature type="region of interest" description="Disordered" evidence="4">
    <location>
        <begin position="80"/>
        <end position="114"/>
    </location>
</feature>
<evidence type="ECO:0000256" key="4">
    <source>
        <dbReference type="SAM" id="MobiDB-lite"/>
    </source>
</evidence>